<feature type="compositionally biased region" description="Low complexity" evidence="1">
    <location>
        <begin position="25"/>
        <end position="44"/>
    </location>
</feature>
<dbReference type="EMBL" id="JAPDFR010000009">
    <property type="protein sequence ID" value="KAK0383406.1"/>
    <property type="molecule type" value="Genomic_DNA"/>
</dbReference>
<dbReference type="Proteomes" id="UP001175261">
    <property type="component" value="Unassembled WGS sequence"/>
</dbReference>
<feature type="region of interest" description="Disordered" evidence="1">
    <location>
        <begin position="121"/>
        <end position="140"/>
    </location>
</feature>
<protein>
    <submittedName>
        <fullName evidence="2">Uncharacterized protein</fullName>
    </submittedName>
</protein>
<evidence type="ECO:0000256" key="1">
    <source>
        <dbReference type="SAM" id="MobiDB-lite"/>
    </source>
</evidence>
<feature type="region of interest" description="Disordered" evidence="1">
    <location>
        <begin position="286"/>
        <end position="311"/>
    </location>
</feature>
<organism evidence="2 3">
    <name type="scientific">Sarocladium strictum</name>
    <name type="common">Black bundle disease fungus</name>
    <name type="synonym">Acremonium strictum</name>
    <dbReference type="NCBI Taxonomy" id="5046"/>
    <lineage>
        <taxon>Eukaryota</taxon>
        <taxon>Fungi</taxon>
        <taxon>Dikarya</taxon>
        <taxon>Ascomycota</taxon>
        <taxon>Pezizomycotina</taxon>
        <taxon>Sordariomycetes</taxon>
        <taxon>Hypocreomycetidae</taxon>
        <taxon>Hypocreales</taxon>
        <taxon>Sarocladiaceae</taxon>
        <taxon>Sarocladium</taxon>
    </lineage>
</organism>
<accession>A0AA39GA92</accession>
<reference evidence="2" key="1">
    <citation type="submission" date="2022-10" db="EMBL/GenBank/DDBJ databases">
        <title>Determination and structural analysis of whole genome sequence of Sarocladium strictum F4-1.</title>
        <authorList>
            <person name="Hu L."/>
            <person name="Jiang Y."/>
        </authorList>
    </citation>
    <scope>NUCLEOTIDE SEQUENCE</scope>
    <source>
        <strain evidence="2">F4-1</strain>
    </source>
</reference>
<proteinExistence type="predicted"/>
<feature type="compositionally biased region" description="Acidic residues" evidence="1">
    <location>
        <begin position="121"/>
        <end position="135"/>
    </location>
</feature>
<keyword evidence="3" id="KW-1185">Reference proteome</keyword>
<feature type="compositionally biased region" description="Basic and acidic residues" evidence="1">
    <location>
        <begin position="10"/>
        <end position="22"/>
    </location>
</feature>
<feature type="compositionally biased region" description="Basic and acidic residues" evidence="1">
    <location>
        <begin position="46"/>
        <end position="57"/>
    </location>
</feature>
<gene>
    <name evidence="2" type="ORF">NLU13_9318</name>
</gene>
<evidence type="ECO:0000313" key="3">
    <source>
        <dbReference type="Proteomes" id="UP001175261"/>
    </source>
</evidence>
<feature type="compositionally biased region" description="Low complexity" evidence="1">
    <location>
        <begin position="190"/>
        <end position="205"/>
    </location>
</feature>
<sequence length="359" mass="39579">MSLVDQAHTTPERVTDMPEQRRRSYSGSSSDSCSPPASEASPTSDTYDHDIIDRYRADMMNSGPIKPSTRAPALPMKSARRVSRFLDTTITPISRPQSKTRSNPIATPYDVYLSSEEDASSSADDFSDFDLDSDSEENKKHHGYSIVITARVVSVIFSGKPSIIELPCRARKSGSSAGHLTRAETEPILTRRLSTTSSASSVTLSHPPRLSSRMPNSIERSHRPTFLNTDPFASKAGEEIERPATPLTPSVMFKRGLSLVKKRSRHQLSPDGFYSHSKENISVQTLPVDPEEERQSRQMVGSPLEAKSPGSYQEMMRTARWKAFGLQESDSASVISSNTANLSKLRAGFALGRRRSIKA</sequence>
<name>A0AA39GA92_SARSR</name>
<dbReference type="AlphaFoldDB" id="A0AA39GA92"/>
<feature type="region of interest" description="Disordered" evidence="1">
    <location>
        <begin position="1"/>
        <end position="106"/>
    </location>
</feature>
<comment type="caution">
    <text evidence="2">The sequence shown here is derived from an EMBL/GenBank/DDBJ whole genome shotgun (WGS) entry which is preliminary data.</text>
</comment>
<feature type="compositionally biased region" description="Polar residues" evidence="1">
    <location>
        <begin position="86"/>
        <end position="105"/>
    </location>
</feature>
<feature type="region of interest" description="Disordered" evidence="1">
    <location>
        <begin position="171"/>
        <end position="231"/>
    </location>
</feature>
<evidence type="ECO:0000313" key="2">
    <source>
        <dbReference type="EMBL" id="KAK0383406.1"/>
    </source>
</evidence>